<keyword evidence="4" id="KW-0808">Transferase</keyword>
<feature type="domain" description="Histidine kinase" evidence="9">
    <location>
        <begin position="171"/>
        <end position="431"/>
    </location>
</feature>
<evidence type="ECO:0000256" key="6">
    <source>
        <dbReference type="ARBA" id="ARBA00022777"/>
    </source>
</evidence>
<dbReference type="PROSITE" id="PS50109">
    <property type="entry name" value="HIS_KIN"/>
    <property type="match status" value="1"/>
</dbReference>
<evidence type="ECO:0000259" key="9">
    <source>
        <dbReference type="PROSITE" id="PS50109"/>
    </source>
</evidence>
<evidence type="ECO:0000313" key="10">
    <source>
        <dbReference type="EMBL" id="MBS7527750.1"/>
    </source>
</evidence>
<dbReference type="InterPro" id="IPR003594">
    <property type="entry name" value="HATPase_dom"/>
</dbReference>
<sequence length="444" mass="50379">MASDWIKYFEAKDAPIPYLKMLIEGITSNIDEQIFVLSAKGEVLFQNDRHVLNFGEELIIKMQKEIVLMQMLHQTYRKSYLGICQNKSQEEGGCQKRMLDSRFEFFYRALSCEAGTCFFVTIKDTTALLQNEQVILDLNYQLNDKIHKINEAELKLMDQDRLVAIGHLASGIAHEINNPLGYVKSDVKTMHDYLEQLIALYKTAAAVSEGLDQWQRQHPSNELLRLSRMLEAEVNNDDIHYIVNDYAALMKEMTIGIHRVENIISNLKQFSKLDQTGSVTPYDLNAGLHQILASLHHKSKKAVHIETVFGEVPMTLAHGNDVNQALQNILLNALDAFDMTKQESDHYIKVTTYSDKAFLCCDILDNGSGIMPKDAIKVFEPFFTTKAIGKGCGLGLSIAYDIVVNRHCGTLQFETAPKEGSLFKIRLPIRSIDHSMLDEFTNHL</sequence>
<keyword evidence="6" id="KW-0418">Kinase</keyword>
<dbReference type="SMART" id="SM00387">
    <property type="entry name" value="HATPase_c"/>
    <property type="match status" value="1"/>
</dbReference>
<gene>
    <name evidence="10" type="ORF">KHM83_13785</name>
</gene>
<comment type="caution">
    <text evidence="10">The sequence shown here is derived from an EMBL/GenBank/DDBJ whole genome shotgun (WGS) entry which is preliminary data.</text>
</comment>
<dbReference type="EMBL" id="JAHBCL010000024">
    <property type="protein sequence ID" value="MBS7527750.1"/>
    <property type="molecule type" value="Genomic_DNA"/>
</dbReference>
<dbReference type="Gene3D" id="1.10.287.130">
    <property type="match status" value="1"/>
</dbReference>
<evidence type="ECO:0000256" key="2">
    <source>
        <dbReference type="ARBA" id="ARBA00012438"/>
    </source>
</evidence>
<organism evidence="10 11">
    <name type="scientific">Fusibacter paucivorans</name>
    <dbReference type="NCBI Taxonomy" id="76009"/>
    <lineage>
        <taxon>Bacteria</taxon>
        <taxon>Bacillati</taxon>
        <taxon>Bacillota</taxon>
        <taxon>Clostridia</taxon>
        <taxon>Eubacteriales</taxon>
        <taxon>Eubacteriales Family XII. Incertae Sedis</taxon>
        <taxon>Fusibacter</taxon>
    </lineage>
</organism>
<keyword evidence="8" id="KW-0902">Two-component regulatory system</keyword>
<dbReference type="InterPro" id="IPR036890">
    <property type="entry name" value="HATPase_C_sf"/>
</dbReference>
<dbReference type="PANTHER" id="PTHR43065:SF10">
    <property type="entry name" value="PEROXIDE STRESS-ACTIVATED HISTIDINE KINASE MAK3"/>
    <property type="match status" value="1"/>
</dbReference>
<evidence type="ECO:0000256" key="1">
    <source>
        <dbReference type="ARBA" id="ARBA00000085"/>
    </source>
</evidence>
<accession>A0ABS5PRF8</accession>
<dbReference type="PRINTS" id="PR00344">
    <property type="entry name" value="BCTRLSENSOR"/>
</dbReference>
<proteinExistence type="predicted"/>
<keyword evidence="5" id="KW-0547">Nucleotide-binding</keyword>
<name>A0ABS5PRF8_9FIRM</name>
<evidence type="ECO:0000256" key="4">
    <source>
        <dbReference type="ARBA" id="ARBA00022679"/>
    </source>
</evidence>
<evidence type="ECO:0000256" key="5">
    <source>
        <dbReference type="ARBA" id="ARBA00022741"/>
    </source>
</evidence>
<keyword evidence="7" id="KW-0067">ATP-binding</keyword>
<dbReference type="Pfam" id="PF02518">
    <property type="entry name" value="HATPase_c"/>
    <property type="match status" value="1"/>
</dbReference>
<dbReference type="InterPro" id="IPR004358">
    <property type="entry name" value="Sig_transdc_His_kin-like_C"/>
</dbReference>
<dbReference type="PANTHER" id="PTHR43065">
    <property type="entry name" value="SENSOR HISTIDINE KINASE"/>
    <property type="match status" value="1"/>
</dbReference>
<evidence type="ECO:0000256" key="3">
    <source>
        <dbReference type="ARBA" id="ARBA00022553"/>
    </source>
</evidence>
<protein>
    <recommendedName>
        <fullName evidence="2">histidine kinase</fullName>
        <ecNumber evidence="2">2.7.13.3</ecNumber>
    </recommendedName>
</protein>
<evidence type="ECO:0000256" key="8">
    <source>
        <dbReference type="ARBA" id="ARBA00023012"/>
    </source>
</evidence>
<dbReference type="RefSeq" id="WP_213237607.1">
    <property type="nucleotide sequence ID" value="NZ_JAHBCL010000024.1"/>
</dbReference>
<dbReference type="InterPro" id="IPR005467">
    <property type="entry name" value="His_kinase_dom"/>
</dbReference>
<dbReference type="Gene3D" id="3.30.565.10">
    <property type="entry name" value="Histidine kinase-like ATPase, C-terminal domain"/>
    <property type="match status" value="1"/>
</dbReference>
<evidence type="ECO:0000256" key="7">
    <source>
        <dbReference type="ARBA" id="ARBA00022840"/>
    </source>
</evidence>
<keyword evidence="3" id="KW-0597">Phosphoprotein</keyword>
<reference evidence="10 11" key="1">
    <citation type="submission" date="2021-05" db="EMBL/GenBank/DDBJ databases">
        <title>Fusibacter ferrireducens sp. nov., an anaerobic, sulfur- and Fe-reducing bacterium isolated from the mangrove sediment.</title>
        <authorList>
            <person name="Qiu D."/>
        </authorList>
    </citation>
    <scope>NUCLEOTIDE SEQUENCE [LARGE SCALE GENOMIC DNA]</scope>
    <source>
        <strain evidence="10 11">DSM 12116</strain>
    </source>
</reference>
<evidence type="ECO:0000313" key="11">
    <source>
        <dbReference type="Proteomes" id="UP000746471"/>
    </source>
</evidence>
<dbReference type="SUPFAM" id="SSF55874">
    <property type="entry name" value="ATPase domain of HSP90 chaperone/DNA topoisomerase II/histidine kinase"/>
    <property type="match status" value="1"/>
</dbReference>
<dbReference type="Proteomes" id="UP000746471">
    <property type="component" value="Unassembled WGS sequence"/>
</dbReference>
<comment type="catalytic activity">
    <reaction evidence="1">
        <text>ATP + protein L-histidine = ADP + protein N-phospho-L-histidine.</text>
        <dbReference type="EC" id="2.7.13.3"/>
    </reaction>
</comment>
<keyword evidence="11" id="KW-1185">Reference proteome</keyword>
<dbReference type="EC" id="2.7.13.3" evidence="2"/>